<dbReference type="AlphaFoldDB" id="A0A1Q9BZA2"/>
<name>A0A1Q9BZA2_SYMMI</name>
<evidence type="ECO:0000256" key="2">
    <source>
        <dbReference type="SAM" id="MobiDB-lite"/>
    </source>
</evidence>
<keyword evidence="4" id="KW-1185">Reference proteome</keyword>
<gene>
    <name evidence="3" type="ORF">AK812_SmicGene44103</name>
</gene>
<feature type="region of interest" description="Disordered" evidence="2">
    <location>
        <begin position="873"/>
        <end position="917"/>
    </location>
</feature>
<feature type="compositionally biased region" description="Acidic residues" evidence="2">
    <location>
        <begin position="173"/>
        <end position="191"/>
    </location>
</feature>
<reference evidence="3 4" key="1">
    <citation type="submission" date="2016-02" db="EMBL/GenBank/DDBJ databases">
        <title>Genome analysis of coral dinoflagellate symbionts highlights evolutionary adaptations to a symbiotic lifestyle.</title>
        <authorList>
            <person name="Aranda M."/>
            <person name="Li Y."/>
            <person name="Liew Y.J."/>
            <person name="Baumgarten S."/>
            <person name="Simakov O."/>
            <person name="Wilson M."/>
            <person name="Piel J."/>
            <person name="Ashoor H."/>
            <person name="Bougouffa S."/>
            <person name="Bajic V.B."/>
            <person name="Ryu T."/>
            <person name="Ravasi T."/>
            <person name="Bayer T."/>
            <person name="Micklem G."/>
            <person name="Kim H."/>
            <person name="Bhak J."/>
            <person name="Lajeunesse T.C."/>
            <person name="Voolstra C.R."/>
        </authorList>
    </citation>
    <scope>NUCLEOTIDE SEQUENCE [LARGE SCALE GENOMIC DNA]</scope>
    <source>
        <strain evidence="3 4">CCMP2467</strain>
    </source>
</reference>
<dbReference type="OrthoDB" id="418331at2759"/>
<accession>A0A1Q9BZA2</accession>
<dbReference type="InterPro" id="IPR036397">
    <property type="entry name" value="RNaseH_sf"/>
</dbReference>
<keyword evidence="1" id="KW-0175">Coiled coil</keyword>
<feature type="region of interest" description="Disordered" evidence="2">
    <location>
        <begin position="419"/>
        <end position="458"/>
    </location>
</feature>
<dbReference type="GO" id="GO:0003676">
    <property type="term" value="F:nucleic acid binding"/>
    <property type="evidence" value="ECO:0007669"/>
    <property type="project" value="InterPro"/>
</dbReference>
<organism evidence="3 4">
    <name type="scientific">Symbiodinium microadriaticum</name>
    <name type="common">Dinoflagellate</name>
    <name type="synonym">Zooxanthella microadriatica</name>
    <dbReference type="NCBI Taxonomy" id="2951"/>
    <lineage>
        <taxon>Eukaryota</taxon>
        <taxon>Sar</taxon>
        <taxon>Alveolata</taxon>
        <taxon>Dinophyceae</taxon>
        <taxon>Suessiales</taxon>
        <taxon>Symbiodiniaceae</taxon>
        <taxon>Symbiodinium</taxon>
    </lineage>
</organism>
<feature type="compositionally biased region" description="Basic and acidic residues" evidence="2">
    <location>
        <begin position="873"/>
        <end position="890"/>
    </location>
</feature>
<feature type="region of interest" description="Disordered" evidence="2">
    <location>
        <begin position="173"/>
        <end position="241"/>
    </location>
</feature>
<sequence>MATIRTLTSNKHISYDIWIKCRYNHALWCGGGEVAKLAACESTADDPLTVSVDSATAEEDKKTLYRQRDQCQSVHGRKQAKDIRQGTQILQVLTLCWTKPSDLVNKTPYVKVFPYCNRRGSKSSKLRVDNIIKLESDYSAKMAELRAELRQARQTEDRLHDDRNYWRAAAEEFPQDDSQDHDEEQEEEEESVPPSESPTNIGPGGPGGSDDYDDSLARERGCHGGDPSGPPPDDPDNIGDTDVTEVKITRREADKVTVPPFPKVTHLDSWMSHCIANVLSACADPNHEEWVSWLQPAFRPDPDIDRMIESGRIKFKSIDAKLGVAVTSLLKSAGDTASDLYLDVNRKANRYVRTESKLIKGRQIIAMKCERIRTRDRMDMIVSLDYLIKLQHQGDQKMSTFNQTWLQVIDRRSYEEEKGIRGRKPNLLNGDKCPYSHSKKTPERGRGKPQAKAKAKADAKGRDALVALQQAITTNDLVGGDRHVYARVPRSNHIRQIIFYDGEDELMERDLSPDKNKKVKTFEKITCMVPPTWIRRSKIKFLMDDGCGDDLISKHKVRKHGLETLVSQEAVSFQFQTARGVTNTDLISNFQTESFTEPINAYVLDDTPSADLQIHLTKKEIENVLQRMIERLKSKEKEHLLAKRRLVLWKQRQRPLRTFAKMKHFRTERGAFKRELKSWGDLVTFDFLDMRKTADMGVGDDDEAREVLVVRDIATRATVAIPTESRHTDEVVDALARFIGRRKVKLAYSDVAPEFDAAMAQLRIPIDHSLPGQPKDNSLAERPTPGSLIRTVYHAGIFAGYVITTGQQWSRKYKVWDMAEFANVTLSMNAAVPRKLVQPYLTEVVVFPDELVFPLKNEYEGMNATLEGLKDNVDLQGKEIKDHDGDDRPPDGGNDDDDNGDDESKGKPPPEPGEVDG</sequence>
<evidence type="ECO:0008006" key="5">
    <source>
        <dbReference type="Google" id="ProtNLM"/>
    </source>
</evidence>
<protein>
    <recommendedName>
        <fullName evidence="5">Integrase catalytic domain-containing protein</fullName>
    </recommendedName>
</protein>
<feature type="coiled-coil region" evidence="1">
    <location>
        <begin position="618"/>
        <end position="645"/>
    </location>
</feature>
<evidence type="ECO:0000256" key="1">
    <source>
        <dbReference type="SAM" id="Coils"/>
    </source>
</evidence>
<dbReference type="InterPro" id="IPR012337">
    <property type="entry name" value="RNaseH-like_sf"/>
</dbReference>
<evidence type="ECO:0000313" key="4">
    <source>
        <dbReference type="Proteomes" id="UP000186817"/>
    </source>
</evidence>
<proteinExistence type="predicted"/>
<feature type="coiled-coil region" evidence="1">
    <location>
        <begin position="135"/>
        <end position="162"/>
    </location>
</feature>
<dbReference type="Gene3D" id="3.30.420.10">
    <property type="entry name" value="Ribonuclease H-like superfamily/Ribonuclease H"/>
    <property type="match status" value="1"/>
</dbReference>
<comment type="caution">
    <text evidence="3">The sequence shown here is derived from an EMBL/GenBank/DDBJ whole genome shotgun (WGS) entry which is preliminary data.</text>
</comment>
<evidence type="ECO:0000313" key="3">
    <source>
        <dbReference type="EMBL" id="OLP76018.1"/>
    </source>
</evidence>
<dbReference type="Proteomes" id="UP000186817">
    <property type="component" value="Unassembled WGS sequence"/>
</dbReference>
<dbReference type="SUPFAM" id="SSF53098">
    <property type="entry name" value="Ribonuclease H-like"/>
    <property type="match status" value="1"/>
</dbReference>
<dbReference type="EMBL" id="LSRX01002169">
    <property type="protein sequence ID" value="OLP76018.1"/>
    <property type="molecule type" value="Genomic_DNA"/>
</dbReference>